<evidence type="ECO:0000313" key="1">
    <source>
        <dbReference type="EMBL" id="KAF8747063.1"/>
    </source>
</evidence>
<protein>
    <submittedName>
        <fullName evidence="1">Uncharacterized protein</fullName>
    </submittedName>
</protein>
<name>A0A835FDB4_9POAL</name>
<gene>
    <name evidence="1" type="ORF">HU200_013315</name>
</gene>
<proteinExistence type="predicted"/>
<accession>A0A835FDB4</accession>
<keyword evidence="2" id="KW-1185">Reference proteome</keyword>
<dbReference type="EMBL" id="JACEFO010001171">
    <property type="protein sequence ID" value="KAF8747063.1"/>
    <property type="molecule type" value="Genomic_DNA"/>
</dbReference>
<comment type="caution">
    <text evidence="1">The sequence shown here is derived from an EMBL/GenBank/DDBJ whole genome shotgun (WGS) entry which is preliminary data.</text>
</comment>
<dbReference type="Proteomes" id="UP000636709">
    <property type="component" value="Unassembled WGS sequence"/>
</dbReference>
<reference evidence="1" key="1">
    <citation type="submission" date="2020-07" db="EMBL/GenBank/DDBJ databases">
        <title>Genome sequence and genetic diversity analysis of an under-domesticated orphan crop, white fonio (Digitaria exilis).</title>
        <authorList>
            <person name="Bennetzen J.L."/>
            <person name="Chen S."/>
            <person name="Ma X."/>
            <person name="Wang X."/>
            <person name="Yssel A.E.J."/>
            <person name="Chaluvadi S.R."/>
            <person name="Johnson M."/>
            <person name="Gangashetty P."/>
            <person name="Hamidou F."/>
            <person name="Sanogo M.D."/>
            <person name="Zwaenepoel A."/>
            <person name="Wallace J."/>
            <person name="Van De Peer Y."/>
            <person name="Van Deynze A."/>
        </authorList>
    </citation>
    <scope>NUCLEOTIDE SEQUENCE</scope>
    <source>
        <tissue evidence="1">Leaves</tissue>
    </source>
</reference>
<dbReference type="AlphaFoldDB" id="A0A835FDB4"/>
<evidence type="ECO:0000313" key="2">
    <source>
        <dbReference type="Proteomes" id="UP000636709"/>
    </source>
</evidence>
<sequence length="210" mass="23646">MADLGHWDLQDHGGALVKKVNSAIKDEAEKLKIVERDIVFIKDEFEMMQSFSTLQGTNNTSPLSSCRGYRGMLKNRAEQVNQRNVRYSLVNNSEEQVLRTSAASQRILDFLMKPRDAFDDQNEILNLTELIKTEDKGLQVISVCGTEWLARKETSGEQEPDVGASQKEEADVGAVLATMDATQDSIIHKFPMDIIKKKPYLIVLEDLRAS</sequence>
<organism evidence="1 2">
    <name type="scientific">Digitaria exilis</name>
    <dbReference type="NCBI Taxonomy" id="1010633"/>
    <lineage>
        <taxon>Eukaryota</taxon>
        <taxon>Viridiplantae</taxon>
        <taxon>Streptophyta</taxon>
        <taxon>Embryophyta</taxon>
        <taxon>Tracheophyta</taxon>
        <taxon>Spermatophyta</taxon>
        <taxon>Magnoliopsida</taxon>
        <taxon>Liliopsida</taxon>
        <taxon>Poales</taxon>
        <taxon>Poaceae</taxon>
        <taxon>PACMAD clade</taxon>
        <taxon>Panicoideae</taxon>
        <taxon>Panicodae</taxon>
        <taxon>Paniceae</taxon>
        <taxon>Anthephorinae</taxon>
        <taxon>Digitaria</taxon>
    </lineage>
</organism>